<evidence type="ECO:0000313" key="2">
    <source>
        <dbReference type="EMBL" id="NVP32832.1"/>
    </source>
</evidence>
<dbReference type="AlphaFoldDB" id="A0A7Y7QY18"/>
<reference evidence="2 3" key="1">
    <citation type="submission" date="2020-05" db="EMBL/GenBank/DDBJ databases">
        <title>Draft Genome Sequences of Sphingomonas sp. Isolated from the International Space Station.</title>
        <authorList>
            <person name="Bijlani S."/>
            <person name="Singh N.K."/>
            <person name="Mason C.E."/>
            <person name="Wang C.C."/>
            <person name="Venkateswaran K."/>
        </authorList>
    </citation>
    <scope>NUCLEOTIDE SEQUENCE [LARGE SCALE GENOMIC DNA]</scope>
    <source>
        <strain evidence="2">ISS-IIF7SWP</strain>
    </source>
</reference>
<dbReference type="Gene3D" id="3.30.470.20">
    <property type="entry name" value="ATP-grasp fold, B domain"/>
    <property type="match status" value="1"/>
</dbReference>
<feature type="region of interest" description="Disordered" evidence="1">
    <location>
        <begin position="333"/>
        <end position="352"/>
    </location>
</feature>
<proteinExistence type="predicted"/>
<evidence type="ECO:0000313" key="3">
    <source>
        <dbReference type="Proteomes" id="UP000531581"/>
    </source>
</evidence>
<dbReference type="SUPFAM" id="SSF56059">
    <property type="entry name" value="Glutathione synthetase ATP-binding domain-like"/>
    <property type="match status" value="1"/>
</dbReference>
<comment type="caution">
    <text evidence="2">The sequence shown here is derived from an EMBL/GenBank/DDBJ whole genome shotgun (WGS) entry which is preliminary data.</text>
</comment>
<sequence length="352" mass="38627">MTIETTRAGVVSPFPSESAATAAARQRIRPGWFGAFAFDRGRVILRKTGNSAPLDITLADEVARWLLFQIVLQVLAALRRAIRPAGPAIWFTPDRPGPWYMVRAAAAWAGVRIAASPDQADASFFFEDATTSRPQRLQHQRSYNFGCTDISKSHVAAVFAEVFGYPLALDPLAATGRAVEKGEVNGAHDGRIVQCPTPPLAGKTYQRLIDTVEEDGCARDLRTHCIDGRPVIVWVKRRAADQRFLPPNLSVTMHEPANIFSPEEIASIGRFAVAMRLDWGGLDILRDRADGRIYVVDVNKTDAGPITSLSLRDKLRSTAVLANALLAMVATPTRSRRRTTKMRTTEGQAEPL</sequence>
<organism evidence="2 3">
    <name type="scientific">Sphingomonas sanguinis</name>
    <dbReference type="NCBI Taxonomy" id="33051"/>
    <lineage>
        <taxon>Bacteria</taxon>
        <taxon>Pseudomonadati</taxon>
        <taxon>Pseudomonadota</taxon>
        <taxon>Alphaproteobacteria</taxon>
        <taxon>Sphingomonadales</taxon>
        <taxon>Sphingomonadaceae</taxon>
        <taxon>Sphingomonas</taxon>
    </lineage>
</organism>
<name>A0A7Y7QY18_9SPHN</name>
<evidence type="ECO:0000256" key="1">
    <source>
        <dbReference type="SAM" id="MobiDB-lite"/>
    </source>
</evidence>
<accession>A0A7Y7QY18</accession>
<gene>
    <name evidence="2" type="ORF">HLV41_17485</name>
</gene>
<protein>
    <recommendedName>
        <fullName evidence="4">ATP-grasp domain-containing protein</fullName>
    </recommendedName>
</protein>
<evidence type="ECO:0008006" key="4">
    <source>
        <dbReference type="Google" id="ProtNLM"/>
    </source>
</evidence>
<dbReference type="Proteomes" id="UP000531581">
    <property type="component" value="Unassembled WGS sequence"/>
</dbReference>
<dbReference type="RefSeq" id="WP_198356648.1">
    <property type="nucleotide sequence ID" value="NZ_JABEOV010000004.1"/>
</dbReference>
<dbReference type="EMBL" id="JABYQV010000019">
    <property type="protein sequence ID" value="NVP32832.1"/>
    <property type="molecule type" value="Genomic_DNA"/>
</dbReference>